<evidence type="ECO:0000256" key="2">
    <source>
        <dbReference type="ARBA" id="ARBA00023235"/>
    </source>
</evidence>
<evidence type="ECO:0000259" key="3">
    <source>
        <dbReference type="PROSITE" id="PS51464"/>
    </source>
</evidence>
<dbReference type="Pfam" id="PF10432">
    <property type="entry name" value="bact-PGI_C"/>
    <property type="match status" value="1"/>
</dbReference>
<proteinExistence type="inferred from homology"/>
<dbReference type="GO" id="GO:0004476">
    <property type="term" value="F:mannose-6-phosphate isomerase activity"/>
    <property type="evidence" value="ECO:0007669"/>
    <property type="project" value="InterPro"/>
</dbReference>
<dbReference type="InterPro" id="IPR035484">
    <property type="entry name" value="SIS_PGI/PMI_1"/>
</dbReference>
<dbReference type="InterPro" id="IPR001347">
    <property type="entry name" value="SIS_dom"/>
</dbReference>
<dbReference type="PROSITE" id="PS51464">
    <property type="entry name" value="SIS"/>
    <property type="match status" value="1"/>
</dbReference>
<protein>
    <recommendedName>
        <fullName evidence="3">SIS domain-containing protein</fullName>
    </recommendedName>
</protein>
<dbReference type="GO" id="GO:0004347">
    <property type="term" value="F:glucose-6-phosphate isomerase activity"/>
    <property type="evidence" value="ECO:0007669"/>
    <property type="project" value="InterPro"/>
</dbReference>
<dbReference type="CDD" id="cd05017">
    <property type="entry name" value="SIS_PGI_PMI_1"/>
    <property type="match status" value="1"/>
</dbReference>
<comment type="caution">
    <text evidence="4">The sequence shown here is derived from an EMBL/GenBank/DDBJ whole genome shotgun (WGS) entry which is preliminary data.</text>
</comment>
<dbReference type="CDD" id="cd05637">
    <property type="entry name" value="SIS_PGI_PMI_2"/>
    <property type="match status" value="1"/>
</dbReference>
<gene>
    <name evidence="4" type="ORF">AC478_02585</name>
</gene>
<dbReference type="InterPro" id="IPR046348">
    <property type="entry name" value="SIS_dom_sf"/>
</dbReference>
<evidence type="ECO:0000313" key="4">
    <source>
        <dbReference type="EMBL" id="KON31629.1"/>
    </source>
</evidence>
<feature type="domain" description="SIS" evidence="3">
    <location>
        <begin position="22"/>
        <end position="173"/>
    </location>
</feature>
<evidence type="ECO:0000313" key="5">
    <source>
        <dbReference type="Proteomes" id="UP000054016"/>
    </source>
</evidence>
<evidence type="ECO:0000256" key="1">
    <source>
        <dbReference type="ARBA" id="ARBA00010523"/>
    </source>
</evidence>
<accession>A0A0M0BT55</accession>
<dbReference type="NCBIfam" id="NF006426">
    <property type="entry name" value="PRK08674.1-6"/>
    <property type="match status" value="1"/>
</dbReference>
<organism evidence="4 5">
    <name type="scientific">miscellaneous Crenarchaeota group-1 archaeon SG8-32-3</name>
    <dbReference type="NCBI Taxonomy" id="1685125"/>
    <lineage>
        <taxon>Archaea</taxon>
        <taxon>Candidatus Bathyarchaeota</taxon>
        <taxon>MCG-1</taxon>
    </lineage>
</organism>
<dbReference type="NCBIfam" id="TIGR02128">
    <property type="entry name" value="G6PI_arch"/>
    <property type="match status" value="1"/>
</dbReference>
<dbReference type="AlphaFoldDB" id="A0A0M0BT55"/>
<comment type="similarity">
    <text evidence="1">Belongs to the PGI/PMI family.</text>
</comment>
<dbReference type="InterPro" id="IPR019490">
    <property type="entry name" value="Glu6P/Mann6P_isomerase_C"/>
</dbReference>
<dbReference type="Gene3D" id="3.40.50.10490">
    <property type="entry name" value="Glucose-6-phosphate isomerase like protein, domain 1"/>
    <property type="match status" value="2"/>
</dbReference>
<reference evidence="5" key="1">
    <citation type="submission" date="2015-06" db="EMBL/GenBank/DDBJ databases">
        <title>New insights into the roles of widespread benthic archaea in carbon and nitrogen cycling.</title>
        <authorList>
            <person name="Lazar C.S."/>
            <person name="Baker B.J."/>
            <person name="Seitz K.W."/>
            <person name="Hyde A.S."/>
            <person name="Dick G.J."/>
            <person name="Hinrichs K.-U."/>
            <person name="Teske A.P."/>
        </authorList>
    </citation>
    <scope>NUCLEOTIDE SEQUENCE [LARGE SCALE GENOMIC DNA]</scope>
</reference>
<name>A0A0M0BT55_9ARCH</name>
<dbReference type="GO" id="GO:1901135">
    <property type="term" value="P:carbohydrate derivative metabolic process"/>
    <property type="evidence" value="ECO:0007669"/>
    <property type="project" value="InterPro"/>
</dbReference>
<sequence>MLAFCVDTAAHYQEAAEITESVSLQYAKPENVVVAGMGGSAISGELLKDWARDKTQVPIEVSRDYMLPAYANERSLVLVMSYSGETEESLSSFLDALKRRCMIFCVSSGGSLLEFAEKLGVPYLRVPSGIPPRAALPYMFVPLLRLMEKAGIVSGVSGEFSEAVELLARVSGENSPELPVKGNFAKMLASGINGRAPVVYGFGVYRSVAQRFKQQFNENSKVPSKWEFFSELNHNEIVGWEKAGNLAECFSIIILRDKMESDVIRSRIETTKVLLPSGSKMFEVWGQGKCALARMLSTVCIGDFTSVYLAILGGVDPTPVENINLLKEKTKLVGAKERVKRELAELTGSR</sequence>
<dbReference type="SUPFAM" id="SSF53697">
    <property type="entry name" value="SIS domain"/>
    <property type="match status" value="1"/>
</dbReference>
<dbReference type="GO" id="GO:0005975">
    <property type="term" value="P:carbohydrate metabolic process"/>
    <property type="evidence" value="ECO:0007669"/>
    <property type="project" value="InterPro"/>
</dbReference>
<dbReference type="PATRIC" id="fig|1685125.3.peg.591"/>
<dbReference type="GO" id="GO:0097367">
    <property type="term" value="F:carbohydrate derivative binding"/>
    <property type="evidence" value="ECO:0007669"/>
    <property type="project" value="InterPro"/>
</dbReference>
<keyword evidence="2" id="KW-0413">Isomerase</keyword>
<dbReference type="EMBL" id="LFWV01000031">
    <property type="protein sequence ID" value="KON31629.1"/>
    <property type="molecule type" value="Genomic_DNA"/>
</dbReference>
<dbReference type="Proteomes" id="UP000054016">
    <property type="component" value="Unassembled WGS sequence"/>
</dbReference>